<feature type="transmembrane region" description="Helical" evidence="2">
    <location>
        <begin position="81"/>
        <end position="102"/>
    </location>
</feature>
<feature type="signal peptide" evidence="3">
    <location>
        <begin position="1"/>
        <end position="30"/>
    </location>
</feature>
<reference evidence="4 5" key="1">
    <citation type="submission" date="2013-08" db="EMBL/GenBank/DDBJ databases">
        <title>The genome sequence of Knoellia sinensis.</title>
        <authorList>
            <person name="Zhu W."/>
            <person name="Wang G."/>
        </authorList>
    </citation>
    <scope>NUCLEOTIDE SEQUENCE [LARGE SCALE GENOMIC DNA]</scope>
    <source>
        <strain evidence="4 5">KCTC 19936</strain>
    </source>
</reference>
<evidence type="ECO:0000256" key="2">
    <source>
        <dbReference type="SAM" id="Phobius"/>
    </source>
</evidence>
<dbReference type="eggNOG" id="ENOG5031WMQ">
    <property type="taxonomic scope" value="Bacteria"/>
</dbReference>
<accession>A0A0A0JEB6</accession>
<feature type="chain" id="PRO_5001971251" evidence="3">
    <location>
        <begin position="31"/>
        <end position="113"/>
    </location>
</feature>
<evidence type="ECO:0000313" key="5">
    <source>
        <dbReference type="Proteomes" id="UP000030002"/>
    </source>
</evidence>
<evidence type="ECO:0000256" key="1">
    <source>
        <dbReference type="SAM" id="MobiDB-lite"/>
    </source>
</evidence>
<feature type="region of interest" description="Disordered" evidence="1">
    <location>
        <begin position="31"/>
        <end position="67"/>
    </location>
</feature>
<feature type="compositionally biased region" description="Polar residues" evidence="1">
    <location>
        <begin position="41"/>
        <end position="56"/>
    </location>
</feature>
<evidence type="ECO:0000256" key="3">
    <source>
        <dbReference type="SAM" id="SignalP"/>
    </source>
</evidence>
<name>A0A0A0JEB6_9MICO</name>
<gene>
    <name evidence="4" type="ORF">N802_07390</name>
</gene>
<dbReference type="Proteomes" id="UP000030002">
    <property type="component" value="Unassembled WGS sequence"/>
</dbReference>
<sequence>MSHSTSLRRTACTVGAAGVLALSIAAPASALPDPGEPAGAASSQSRPDGSILQNSAPKADSPATKVPGTAALTVDDNAIEVLQVGAGVLAGLALGGAGIAVASRRHRHAAHPA</sequence>
<protein>
    <submittedName>
        <fullName evidence="4">Uncharacterized protein</fullName>
    </submittedName>
</protein>
<keyword evidence="3" id="KW-0732">Signal</keyword>
<keyword evidence="2" id="KW-0812">Transmembrane</keyword>
<dbReference type="RefSeq" id="WP_035913054.1">
    <property type="nucleotide sequence ID" value="NZ_AVPJ01000003.1"/>
</dbReference>
<keyword evidence="2" id="KW-1133">Transmembrane helix</keyword>
<comment type="caution">
    <text evidence="4">The sequence shown here is derived from an EMBL/GenBank/DDBJ whole genome shotgun (WGS) entry which is preliminary data.</text>
</comment>
<dbReference type="AlphaFoldDB" id="A0A0A0JEB6"/>
<keyword evidence="2" id="KW-0472">Membrane</keyword>
<proteinExistence type="predicted"/>
<keyword evidence="5" id="KW-1185">Reference proteome</keyword>
<organism evidence="4 5">
    <name type="scientific">Knoellia sinensis KCTC 19936</name>
    <dbReference type="NCBI Taxonomy" id="1385520"/>
    <lineage>
        <taxon>Bacteria</taxon>
        <taxon>Bacillati</taxon>
        <taxon>Actinomycetota</taxon>
        <taxon>Actinomycetes</taxon>
        <taxon>Micrococcales</taxon>
        <taxon>Intrasporangiaceae</taxon>
        <taxon>Knoellia</taxon>
    </lineage>
</organism>
<dbReference type="EMBL" id="AVPJ01000003">
    <property type="protein sequence ID" value="KGN33946.1"/>
    <property type="molecule type" value="Genomic_DNA"/>
</dbReference>
<evidence type="ECO:0000313" key="4">
    <source>
        <dbReference type="EMBL" id="KGN33946.1"/>
    </source>
</evidence>